<accession>A0A1V0U115</accession>
<evidence type="ECO:0000313" key="3">
    <source>
        <dbReference type="EMBL" id="ARF58837.1"/>
    </source>
</evidence>
<reference evidence="3 4" key="1">
    <citation type="submission" date="2017-04" db="EMBL/GenBank/DDBJ databases">
        <title>Complete Genome Sequence of Streptomyces gilvosporeus F607, a Capable Producer of Natamycin.</title>
        <authorList>
            <person name="Zong G."/>
            <person name="Zhong C."/>
            <person name="Fu J."/>
            <person name="Qin R."/>
            <person name="Cao G."/>
        </authorList>
    </citation>
    <scope>NUCLEOTIDE SEQUENCE [LARGE SCALE GENOMIC DNA]</scope>
    <source>
        <strain evidence="3 4">F607</strain>
    </source>
</reference>
<dbReference type="InterPro" id="IPR008949">
    <property type="entry name" value="Isoprenoid_synthase_dom_sf"/>
</dbReference>
<keyword evidence="1 2" id="KW-0456">Lyase</keyword>
<dbReference type="AlphaFoldDB" id="A0A1V0U115"/>
<evidence type="ECO:0000313" key="4">
    <source>
        <dbReference type="Proteomes" id="UP000192726"/>
    </source>
</evidence>
<dbReference type="SUPFAM" id="SSF48576">
    <property type="entry name" value="Terpenoid synthases"/>
    <property type="match status" value="1"/>
</dbReference>
<dbReference type="EC" id="4.2.3.-" evidence="2"/>
<sequence length="300" mass="33481">MWEWIDKHQLCSGAAERQRMRAAESVLCMALYHPTADAFRFEGLCRWLGWSFLIDDVIDNPPVSTDPRAAAEVLQPLMAVLDGQKATTTLARGLADMWAHVTEGRSPGWLAEFTNATRRWLWAPYAHAAYVASGQHPTFADYRASMHSDVGGNLIPMALCEYAAGLDLPAPVRNLPAWIVMRRAASDHMGLVNDVYSTHIEDPRTWYFNMAFVLARQYGIDMAEAVQHTVTMANDCVDTYLRARRDVEAQLVGKVSEATRAAAIAIADAYGDAMRGNYDYHLRAERYADKPAGYRQGCFG</sequence>
<keyword evidence="2" id="KW-0479">Metal-binding</keyword>
<keyword evidence="4" id="KW-1185">Reference proteome</keyword>
<organism evidence="3 4">
    <name type="scientific">Streptomyces gilvosporeus</name>
    <dbReference type="NCBI Taxonomy" id="553510"/>
    <lineage>
        <taxon>Bacteria</taxon>
        <taxon>Bacillati</taxon>
        <taxon>Actinomycetota</taxon>
        <taxon>Actinomycetes</taxon>
        <taxon>Kitasatosporales</taxon>
        <taxon>Streptomycetaceae</taxon>
        <taxon>Streptomyces</taxon>
    </lineage>
</organism>
<dbReference type="PANTHER" id="PTHR35201:SF4">
    <property type="entry name" value="BETA-PINACENE SYNTHASE-RELATED"/>
    <property type="match status" value="1"/>
</dbReference>
<dbReference type="InterPro" id="IPR034686">
    <property type="entry name" value="Terpene_cyclase-like_2"/>
</dbReference>
<dbReference type="STRING" id="553510.B1H19_35800"/>
<dbReference type="GO" id="GO:0010333">
    <property type="term" value="F:terpene synthase activity"/>
    <property type="evidence" value="ECO:0007669"/>
    <property type="project" value="InterPro"/>
</dbReference>
<comment type="cofactor">
    <cofactor evidence="2">
        <name>Mg(2+)</name>
        <dbReference type="ChEBI" id="CHEBI:18420"/>
    </cofactor>
</comment>
<name>A0A1V0U115_9ACTN</name>
<gene>
    <name evidence="3" type="ORF">B1H19_35800</name>
</gene>
<dbReference type="Pfam" id="PF19086">
    <property type="entry name" value="Terpene_syn_C_2"/>
    <property type="match status" value="1"/>
</dbReference>
<dbReference type="Gene3D" id="1.10.600.10">
    <property type="entry name" value="Farnesyl Diphosphate Synthase"/>
    <property type="match status" value="1"/>
</dbReference>
<dbReference type="PANTHER" id="PTHR35201">
    <property type="entry name" value="TERPENE SYNTHASE"/>
    <property type="match status" value="1"/>
</dbReference>
<keyword evidence="2" id="KW-0460">Magnesium</keyword>
<comment type="similarity">
    <text evidence="2">Belongs to the terpene synthase family.</text>
</comment>
<evidence type="ECO:0000256" key="2">
    <source>
        <dbReference type="RuleBase" id="RU366034"/>
    </source>
</evidence>
<dbReference type="KEGG" id="sgv:B1H19_35800"/>
<evidence type="ECO:0000256" key="1">
    <source>
        <dbReference type="ARBA" id="ARBA00023239"/>
    </source>
</evidence>
<protein>
    <recommendedName>
        <fullName evidence="2">Terpene synthase</fullName>
        <ecNumber evidence="2">4.2.3.-</ecNumber>
    </recommendedName>
</protein>
<proteinExistence type="inferred from homology"/>
<dbReference type="EMBL" id="CP020569">
    <property type="protein sequence ID" value="ARF58837.1"/>
    <property type="molecule type" value="Genomic_DNA"/>
</dbReference>
<dbReference type="GO" id="GO:0046872">
    <property type="term" value="F:metal ion binding"/>
    <property type="evidence" value="ECO:0007669"/>
    <property type="project" value="UniProtKB-KW"/>
</dbReference>
<dbReference type="Proteomes" id="UP000192726">
    <property type="component" value="Chromosome"/>
</dbReference>